<reference evidence="1" key="1">
    <citation type="submission" date="2021-03" db="EMBL/GenBank/DDBJ databases">
        <title>novel species isolated from a fishpond in China.</title>
        <authorList>
            <person name="Lu H."/>
            <person name="Cai Z."/>
        </authorList>
    </citation>
    <scope>NUCLEOTIDE SEQUENCE</scope>
    <source>
        <strain evidence="1">JCM 30855</strain>
    </source>
</reference>
<dbReference type="Gene3D" id="3.40.109.10">
    <property type="entry name" value="NADH Oxidase"/>
    <property type="match status" value="1"/>
</dbReference>
<sequence>MSRYVAQLFNRGEAVSARYAELAKVTPLLGLLRTEDDEPRFWLHASQALQRLLLVGCKEGLAADYLNQPIQVAGVRDKLQQLINQGTQQILVRIGAVNPNMPATPRRGLKRLIHWLT</sequence>
<keyword evidence="2" id="KW-1185">Reference proteome</keyword>
<organism evidence="1 2">
    <name type="scientific">Bowmanella dokdonensis</name>
    <dbReference type="NCBI Taxonomy" id="751969"/>
    <lineage>
        <taxon>Bacteria</taxon>
        <taxon>Pseudomonadati</taxon>
        <taxon>Pseudomonadota</taxon>
        <taxon>Gammaproteobacteria</taxon>
        <taxon>Alteromonadales</taxon>
        <taxon>Alteromonadaceae</taxon>
        <taxon>Bowmanella</taxon>
    </lineage>
</organism>
<dbReference type="Proteomes" id="UP000664654">
    <property type="component" value="Unassembled WGS sequence"/>
</dbReference>
<evidence type="ECO:0000313" key="1">
    <source>
        <dbReference type="EMBL" id="MBN7826787.1"/>
    </source>
</evidence>
<dbReference type="EMBL" id="JAFKCV010000010">
    <property type="protein sequence ID" value="MBN7826787.1"/>
    <property type="molecule type" value="Genomic_DNA"/>
</dbReference>
<accession>A0A939ISJ3</accession>
<gene>
    <name evidence="1" type="ORF">J0A66_16240</name>
</gene>
<evidence type="ECO:0000313" key="2">
    <source>
        <dbReference type="Proteomes" id="UP000664654"/>
    </source>
</evidence>
<name>A0A939ISJ3_9ALTE</name>
<proteinExistence type="predicted"/>
<comment type="caution">
    <text evidence="1">The sequence shown here is derived from an EMBL/GenBank/DDBJ whole genome shotgun (WGS) entry which is preliminary data.</text>
</comment>
<dbReference type="AlphaFoldDB" id="A0A939ISJ3"/>
<dbReference type="InterPro" id="IPR000415">
    <property type="entry name" value="Nitroreductase-like"/>
</dbReference>
<dbReference type="RefSeq" id="WP_206574897.1">
    <property type="nucleotide sequence ID" value="NZ_JAFKCV010000010.1"/>
</dbReference>
<protein>
    <submittedName>
        <fullName evidence="1">Uncharacterized protein</fullName>
    </submittedName>
</protein>
<dbReference type="GO" id="GO:0016491">
    <property type="term" value="F:oxidoreductase activity"/>
    <property type="evidence" value="ECO:0007669"/>
    <property type="project" value="InterPro"/>
</dbReference>